<dbReference type="OrthoDB" id="9408at2157"/>
<evidence type="ECO:0000313" key="4">
    <source>
        <dbReference type="EMBL" id="AIF82552.1"/>
    </source>
</evidence>
<dbReference type="NCBIfam" id="NF042973">
    <property type="entry name" value="ADPpolyPPhtase"/>
    <property type="match status" value="1"/>
</dbReference>
<accession>A0A075MP24</accession>
<organism evidence="4 5">
    <name type="scientific">Candidatus Nitrososphaera evergladensis SR1</name>
    <dbReference type="NCBI Taxonomy" id="1459636"/>
    <lineage>
        <taxon>Archaea</taxon>
        <taxon>Nitrososphaerota</taxon>
        <taxon>Nitrososphaeria</taxon>
        <taxon>Nitrososphaerales</taxon>
        <taxon>Nitrososphaeraceae</taxon>
        <taxon>Nitrososphaera</taxon>
    </lineage>
</organism>
<dbReference type="PANTHER" id="PTHR34383">
    <property type="entry name" value="POLYPHOSPHATE:AMP PHOSPHOTRANSFERASE-RELATED"/>
    <property type="match status" value="1"/>
</dbReference>
<feature type="domain" description="Polyphosphate kinase-2-related" evidence="3">
    <location>
        <begin position="33"/>
        <end position="139"/>
    </location>
</feature>
<name>A0A075MP24_9ARCH</name>
<dbReference type="GO" id="GO:0008976">
    <property type="term" value="F:polyphosphate kinase activity"/>
    <property type="evidence" value="ECO:0007669"/>
    <property type="project" value="InterPro"/>
</dbReference>
<evidence type="ECO:0000259" key="3">
    <source>
        <dbReference type="Pfam" id="PF03976"/>
    </source>
</evidence>
<dbReference type="AlphaFoldDB" id="A0A075MP24"/>
<dbReference type="InterPro" id="IPR022488">
    <property type="entry name" value="PPK2-related"/>
</dbReference>
<dbReference type="KEGG" id="nev:NTE_00470"/>
<dbReference type="InterPro" id="IPR022300">
    <property type="entry name" value="PPK2-rel_1"/>
</dbReference>
<dbReference type="HOGENOM" id="CLU_048699_1_0_2"/>
<dbReference type="Proteomes" id="UP000028194">
    <property type="component" value="Chromosome"/>
</dbReference>
<dbReference type="InterPro" id="IPR050038">
    <property type="entry name" value="PPK2"/>
</dbReference>
<keyword evidence="2" id="KW-0418">Kinase</keyword>
<dbReference type="NCBIfam" id="TIGR03709">
    <property type="entry name" value="PPK2_rel_1"/>
    <property type="match status" value="1"/>
</dbReference>
<dbReference type="Pfam" id="PF03976">
    <property type="entry name" value="PPK2"/>
    <property type="match status" value="2"/>
</dbReference>
<evidence type="ECO:0000256" key="1">
    <source>
        <dbReference type="ARBA" id="ARBA00022679"/>
    </source>
</evidence>
<protein>
    <submittedName>
        <fullName evidence="4">Polyphosphate:AMP phosphotransferase</fullName>
    </submittedName>
</protein>
<dbReference type="PIRSF" id="PIRSF028756">
    <property type="entry name" value="PPK2_prd"/>
    <property type="match status" value="1"/>
</dbReference>
<feature type="domain" description="Polyphosphate kinase-2-related" evidence="3">
    <location>
        <begin position="164"/>
        <end position="276"/>
    </location>
</feature>
<evidence type="ECO:0000313" key="5">
    <source>
        <dbReference type="Proteomes" id="UP000028194"/>
    </source>
</evidence>
<dbReference type="GO" id="GO:0006797">
    <property type="term" value="P:polyphosphate metabolic process"/>
    <property type="evidence" value="ECO:0007669"/>
    <property type="project" value="InterPro"/>
</dbReference>
<dbReference type="InterPro" id="IPR027417">
    <property type="entry name" value="P-loop_NTPase"/>
</dbReference>
<dbReference type="RefSeq" id="WP_148699502.1">
    <property type="nucleotide sequence ID" value="NZ_CP007174.1"/>
</dbReference>
<dbReference type="STRING" id="1459636.NTE_00470"/>
<reference evidence="4 5" key="1">
    <citation type="journal article" date="2014" name="PLoS ONE">
        <title>Genome Sequence of Candidatus Nitrososphaera evergladensis from Group I.1b Enriched from Everglades Soil Reveals Novel Genomic Features of the Ammonia-Oxidizing Archaea.</title>
        <authorList>
            <person name="Zhalnina K.V."/>
            <person name="Dias R."/>
            <person name="Leonard M.T."/>
            <person name="Dorr de Quadros P."/>
            <person name="Camargo F.A."/>
            <person name="Drew J.C."/>
            <person name="Farmerie W.G."/>
            <person name="Daroub S.H."/>
            <person name="Triplett E.W."/>
        </authorList>
    </citation>
    <scope>NUCLEOTIDE SEQUENCE [LARGE SCALE GENOMIC DNA]</scope>
    <source>
        <strain evidence="4 5">SR1</strain>
    </source>
</reference>
<gene>
    <name evidence="4" type="ORF">NTE_00470</name>
</gene>
<proteinExistence type="predicted"/>
<dbReference type="eggNOG" id="arCOG03575">
    <property type="taxonomic scope" value="Archaea"/>
</dbReference>
<dbReference type="Gene3D" id="3.40.50.300">
    <property type="entry name" value="P-loop containing nucleotide triphosphate hydrolases"/>
    <property type="match status" value="1"/>
</dbReference>
<evidence type="ECO:0000256" key="2">
    <source>
        <dbReference type="ARBA" id="ARBA00022777"/>
    </source>
</evidence>
<dbReference type="PANTHER" id="PTHR34383:SF3">
    <property type="entry name" value="POLYPHOSPHATE:AMP PHOSPHOTRANSFERASE"/>
    <property type="match status" value="1"/>
</dbReference>
<dbReference type="EMBL" id="CP007174">
    <property type="protein sequence ID" value="AIF82552.1"/>
    <property type="molecule type" value="Genomic_DNA"/>
</dbReference>
<keyword evidence="1 4" id="KW-0808">Transferase</keyword>
<dbReference type="GeneID" id="41596345"/>
<dbReference type="SUPFAM" id="SSF52540">
    <property type="entry name" value="P-loop containing nucleoside triphosphate hydrolases"/>
    <property type="match status" value="1"/>
</dbReference>
<dbReference type="InterPro" id="IPR016898">
    <property type="entry name" value="Polyphosphate_phosphotransfera"/>
</dbReference>
<keyword evidence="5" id="KW-1185">Reference proteome</keyword>
<sequence>MKINSEDFIVSTAGRKKVNLKHRPTIVKPLYGSKKQYKEILNEHIEELSSLQELLFASNRYSLLVIFEGMDAAGKDSAIKHVMSGVNPQGCQVFSFKRPTPIELQHDFLWRYVVCLPERGRIGIFNRSYYEGVLAARVHPEVDLRSEGFLDQDDGPAADEEKKKEEVWEQRYESIVNLEKHLYHNGTRIIKIFLHLSEEEQRKRFLERIDDPKRNWKFSLADVEERKFWHDYMKAYEDCLSATSTTTYAPWYVVPADNKENARLIISEIILETLNGLEMSYPKLDPKRLDELQSTRKKLLLNK</sequence>